<dbReference type="InterPro" id="IPR011002">
    <property type="entry name" value="FliG_a-hlx"/>
</dbReference>
<dbReference type="Proteomes" id="UP000032633">
    <property type="component" value="Chromosome"/>
</dbReference>
<evidence type="ECO:0000256" key="2">
    <source>
        <dbReference type="SAM" id="MobiDB-lite"/>
    </source>
</evidence>
<dbReference type="KEGG" id="pbj:VN24_20860"/>
<feature type="region of interest" description="Disordered" evidence="2">
    <location>
        <begin position="57"/>
        <end position="77"/>
    </location>
</feature>
<dbReference type="HOGENOM" id="CLU_072019_0_0_9"/>
<keyword evidence="3" id="KW-0472">Membrane</keyword>
<dbReference type="SUPFAM" id="SSF158791">
    <property type="entry name" value="MgtE N-terminal domain-like"/>
    <property type="match status" value="1"/>
</dbReference>
<keyword evidence="3" id="KW-0812">Transmembrane</keyword>
<protein>
    <submittedName>
        <fullName evidence="5">MgtE protein</fullName>
    </submittedName>
</protein>
<evidence type="ECO:0000313" key="5">
    <source>
        <dbReference type="EMBL" id="AJY76569.1"/>
    </source>
</evidence>
<evidence type="ECO:0000259" key="4">
    <source>
        <dbReference type="Pfam" id="PF03448"/>
    </source>
</evidence>
<name>A0A0D5NML6_9BACL</name>
<dbReference type="Pfam" id="PF03448">
    <property type="entry name" value="MgtE_N"/>
    <property type="match status" value="1"/>
</dbReference>
<keyword evidence="1" id="KW-0175">Coiled coil</keyword>
<dbReference type="OrthoDB" id="2381574at2"/>
<reference evidence="5 6" key="1">
    <citation type="journal article" date="2015" name="J. Biotechnol.">
        <title>Complete genome sequence of Paenibacillus beijingensis 7188(T) (=DSM 24997(T)), a novel rhizobacterium from jujube garden soil.</title>
        <authorList>
            <person name="Kwak Y."/>
            <person name="Shin J.H."/>
        </authorList>
    </citation>
    <scope>NUCLEOTIDE SEQUENCE [LARGE SCALE GENOMIC DNA]</scope>
    <source>
        <strain evidence="5 6">DSM 24997</strain>
    </source>
</reference>
<accession>A0A0D5NML6</accession>
<dbReference type="EMBL" id="CP011058">
    <property type="protein sequence ID" value="AJY76569.1"/>
    <property type="molecule type" value="Genomic_DNA"/>
</dbReference>
<dbReference type="Gene3D" id="1.10.220.30">
    <property type="match status" value="1"/>
</dbReference>
<dbReference type="InterPro" id="IPR006668">
    <property type="entry name" value="Mg_transptr_MgtE_intracell_dom"/>
</dbReference>
<keyword evidence="6" id="KW-1185">Reference proteome</keyword>
<proteinExistence type="predicted"/>
<evidence type="ECO:0000256" key="1">
    <source>
        <dbReference type="SAM" id="Coils"/>
    </source>
</evidence>
<gene>
    <name evidence="5" type="ORF">VN24_20860</name>
</gene>
<sequence length="300" mass="32582">MANMEMEKQGYSGMERLMFFLIPILFTIILLAVLFALFNSNTRNKMLEVGSSVPGLSKLLPPPQSADTETAPKTDNTAKENEAKLAALQNQLKDAQSKLAAAAGEKTKQEDTIKDLQSRIDQLIRMNDEEALSEEQYQAKIADLSRMFANMTPSKAAPILQNMTLDEAALVLNSMSSDSRSGIMAKMDPKLAADVVMKLKDNVSAKDMQIAALQSRLQKEAAGSSTQTVLDIDQLKTTFGSMDPEAAAELLIKMADVSPSKVLRILNVVDSGVRSSIVAQMSDINNDITAQLVSKLLPGK</sequence>
<reference evidence="6" key="2">
    <citation type="submission" date="2015-03" db="EMBL/GenBank/DDBJ databases">
        <title>Genome sequence of Paenibacillus beijingensis strain DSM 24997T.</title>
        <authorList>
            <person name="Kwak Y."/>
            <person name="Shin J.-H."/>
        </authorList>
    </citation>
    <scope>NUCLEOTIDE SEQUENCE [LARGE SCALE GENOMIC DNA]</scope>
    <source>
        <strain evidence="6">DSM 24997</strain>
    </source>
</reference>
<evidence type="ECO:0000256" key="3">
    <source>
        <dbReference type="SAM" id="Phobius"/>
    </source>
</evidence>
<feature type="transmembrane region" description="Helical" evidence="3">
    <location>
        <begin position="20"/>
        <end position="38"/>
    </location>
</feature>
<feature type="coiled-coil region" evidence="1">
    <location>
        <begin position="78"/>
        <end position="126"/>
    </location>
</feature>
<keyword evidence="3" id="KW-1133">Transmembrane helix</keyword>
<organism evidence="5 6">
    <name type="scientific">Paenibacillus beijingensis</name>
    <dbReference type="NCBI Taxonomy" id="1126833"/>
    <lineage>
        <taxon>Bacteria</taxon>
        <taxon>Bacillati</taxon>
        <taxon>Bacillota</taxon>
        <taxon>Bacilli</taxon>
        <taxon>Bacillales</taxon>
        <taxon>Paenibacillaceae</taxon>
        <taxon>Paenibacillus</taxon>
    </lineage>
</organism>
<dbReference type="AlphaFoldDB" id="A0A0D5NML6"/>
<dbReference type="STRING" id="1126833.VN24_20860"/>
<feature type="domain" description="Magnesium transporter MgtE intracellular" evidence="4">
    <location>
        <begin position="145"/>
        <end position="195"/>
    </location>
</feature>
<dbReference type="SUPFAM" id="SSF48029">
    <property type="entry name" value="FliG"/>
    <property type="match status" value="1"/>
</dbReference>
<evidence type="ECO:0000313" key="6">
    <source>
        <dbReference type="Proteomes" id="UP000032633"/>
    </source>
</evidence>
<dbReference type="PATRIC" id="fig|1126833.4.peg.4587"/>